<gene>
    <name evidence="5" type="ORF">VTK73DRAFT_2102</name>
</gene>
<sequence>MSSSTLNHSTDPGAGRPLVVDIHSHVYPQSYLSLLRDRTQPPYIQSNRLINRASASGAGGGKPLTPEFSSVASKLEFMDAHRIDVSILSLGNPWLDFCSPEDAGPAAAQVNDEFQELCSSTEGARRLFFFAVLPLSGGVDVVSAEVRRLTAGAHPHLRGVVMGSRGFGAGLDDLALTPVWEALAAATLPVFLHPNYGLPAEVWGPRADEYGQVLPVAMAFPLETTITLTRMVLGGVFQRVPNLKCIASHAGGALPFLAGRVEHAVNHDRVWASKAARGEMRQTVWQALRENIFLDGILYHAAPLRMAAEVAGPERVLFGTDHPFFQPLAGDNTHVPSAWSNQRAAQEVWGKGNNSYDRVMGSNAVRLLDLGQTVGCQGCS</sequence>
<evidence type="ECO:0000259" key="4">
    <source>
        <dbReference type="Pfam" id="PF04909"/>
    </source>
</evidence>
<dbReference type="InterPro" id="IPR032466">
    <property type="entry name" value="Metal_Hydrolase"/>
</dbReference>
<evidence type="ECO:0000313" key="5">
    <source>
        <dbReference type="EMBL" id="KAL1844647.1"/>
    </source>
</evidence>
<dbReference type="PANTHER" id="PTHR21240">
    <property type="entry name" value="2-AMINO-3-CARBOXYLMUCONATE-6-SEMIALDEHYDE DECARBOXYLASE"/>
    <property type="match status" value="1"/>
</dbReference>
<comment type="caution">
    <text evidence="5">The sequence shown here is derived from an EMBL/GenBank/DDBJ whole genome shotgun (WGS) entry which is preliminary data.</text>
</comment>
<dbReference type="Gene3D" id="3.20.20.140">
    <property type="entry name" value="Metal-dependent hydrolases"/>
    <property type="match status" value="1"/>
</dbReference>
<dbReference type="Pfam" id="PF04909">
    <property type="entry name" value="Amidohydro_2"/>
    <property type="match status" value="1"/>
</dbReference>
<dbReference type="PANTHER" id="PTHR21240:SF28">
    <property type="entry name" value="ISO-OROTATE DECARBOXYLASE (EUROFUNG)"/>
    <property type="match status" value="1"/>
</dbReference>
<feature type="domain" description="Amidohydrolase-related" evidence="4">
    <location>
        <begin position="20"/>
        <end position="370"/>
    </location>
</feature>
<accession>A0ABR3VSJ1</accession>
<evidence type="ECO:0000313" key="6">
    <source>
        <dbReference type="Proteomes" id="UP001586593"/>
    </source>
</evidence>
<reference evidence="5 6" key="1">
    <citation type="journal article" date="2024" name="Commun. Biol.">
        <title>Comparative genomic analysis of thermophilic fungi reveals convergent evolutionary adaptations and gene losses.</title>
        <authorList>
            <person name="Steindorff A.S."/>
            <person name="Aguilar-Pontes M.V."/>
            <person name="Robinson A.J."/>
            <person name="Andreopoulos B."/>
            <person name="LaButti K."/>
            <person name="Kuo A."/>
            <person name="Mondo S."/>
            <person name="Riley R."/>
            <person name="Otillar R."/>
            <person name="Haridas S."/>
            <person name="Lipzen A."/>
            <person name="Grimwood J."/>
            <person name="Schmutz J."/>
            <person name="Clum A."/>
            <person name="Reid I.D."/>
            <person name="Moisan M.C."/>
            <person name="Butler G."/>
            <person name="Nguyen T.T.M."/>
            <person name="Dewar K."/>
            <person name="Conant G."/>
            <person name="Drula E."/>
            <person name="Henrissat B."/>
            <person name="Hansel C."/>
            <person name="Singer S."/>
            <person name="Hutchinson M.I."/>
            <person name="de Vries R.P."/>
            <person name="Natvig D.O."/>
            <person name="Powell A.J."/>
            <person name="Tsang A."/>
            <person name="Grigoriev I.V."/>
        </authorList>
    </citation>
    <scope>NUCLEOTIDE SEQUENCE [LARGE SCALE GENOMIC DNA]</scope>
    <source>
        <strain evidence="5 6">ATCC 24622</strain>
    </source>
</reference>
<dbReference type="Proteomes" id="UP001586593">
    <property type="component" value="Unassembled WGS sequence"/>
</dbReference>
<dbReference type="EMBL" id="JAZHXJ010001565">
    <property type="protein sequence ID" value="KAL1844647.1"/>
    <property type="molecule type" value="Genomic_DNA"/>
</dbReference>
<proteinExistence type="inferred from homology"/>
<evidence type="ECO:0000256" key="3">
    <source>
        <dbReference type="RuleBase" id="RU366045"/>
    </source>
</evidence>
<protein>
    <recommendedName>
        <fullName evidence="4">Amidohydrolase-related domain-containing protein</fullName>
    </recommendedName>
</protein>
<dbReference type="InterPro" id="IPR006680">
    <property type="entry name" value="Amidohydro-rel"/>
</dbReference>
<evidence type="ECO:0000256" key="2">
    <source>
        <dbReference type="ARBA" id="ARBA00023239"/>
    </source>
</evidence>
<organism evidence="5 6">
    <name type="scientific">Phialemonium thermophilum</name>
    <dbReference type="NCBI Taxonomy" id="223376"/>
    <lineage>
        <taxon>Eukaryota</taxon>
        <taxon>Fungi</taxon>
        <taxon>Dikarya</taxon>
        <taxon>Ascomycota</taxon>
        <taxon>Pezizomycotina</taxon>
        <taxon>Sordariomycetes</taxon>
        <taxon>Sordariomycetidae</taxon>
        <taxon>Cephalothecales</taxon>
        <taxon>Cephalothecaceae</taxon>
        <taxon>Phialemonium</taxon>
    </lineage>
</organism>
<keyword evidence="6" id="KW-1185">Reference proteome</keyword>
<dbReference type="SUPFAM" id="SSF51556">
    <property type="entry name" value="Metallo-dependent hydrolases"/>
    <property type="match status" value="1"/>
</dbReference>
<name>A0ABR3VSJ1_9PEZI</name>
<dbReference type="InterPro" id="IPR032465">
    <property type="entry name" value="ACMSD"/>
</dbReference>
<evidence type="ECO:0000256" key="1">
    <source>
        <dbReference type="ARBA" id="ARBA00022793"/>
    </source>
</evidence>
<keyword evidence="2 3" id="KW-0456">Lyase</keyword>
<keyword evidence="1 3" id="KW-0210">Decarboxylase</keyword>
<comment type="similarity">
    <text evidence="3">Belongs to the metallo-dependent hydrolases superfamily.</text>
</comment>